<dbReference type="AlphaFoldDB" id="A0A1V5SD95"/>
<organism evidence="2">
    <name type="scientific">candidate division WS2 bacterium ADurb.Bin280</name>
    <dbReference type="NCBI Taxonomy" id="1852829"/>
    <lineage>
        <taxon>Bacteria</taxon>
        <taxon>candidate division WS2</taxon>
    </lineage>
</organism>
<feature type="transmembrane region" description="Helical" evidence="1">
    <location>
        <begin position="155"/>
        <end position="174"/>
    </location>
</feature>
<feature type="transmembrane region" description="Helical" evidence="1">
    <location>
        <begin position="31"/>
        <end position="50"/>
    </location>
</feature>
<comment type="caution">
    <text evidence="2">The sequence shown here is derived from an EMBL/GenBank/DDBJ whole genome shotgun (WGS) entry which is preliminary data.</text>
</comment>
<reference evidence="2" key="1">
    <citation type="submission" date="2017-02" db="EMBL/GenBank/DDBJ databases">
        <title>Delving into the versatile metabolic prowess of the omnipresent phylum Bacteroidetes.</title>
        <authorList>
            <person name="Nobu M.K."/>
            <person name="Mei R."/>
            <person name="Narihiro T."/>
            <person name="Kuroda K."/>
            <person name="Liu W.-T."/>
        </authorList>
    </citation>
    <scope>NUCLEOTIDE SEQUENCE</scope>
    <source>
        <strain evidence="2">ADurb.Bin280</strain>
    </source>
</reference>
<dbReference type="Proteomes" id="UP000485367">
    <property type="component" value="Unassembled WGS sequence"/>
</dbReference>
<dbReference type="Pfam" id="PF07187">
    <property type="entry name" value="DUF1405"/>
    <property type="match status" value="1"/>
</dbReference>
<dbReference type="InterPro" id="IPR009845">
    <property type="entry name" value="DUF1405"/>
</dbReference>
<feature type="transmembrane region" description="Helical" evidence="1">
    <location>
        <begin position="119"/>
        <end position="135"/>
    </location>
</feature>
<evidence type="ECO:0000313" key="2">
    <source>
        <dbReference type="EMBL" id="OQA52284.1"/>
    </source>
</evidence>
<proteinExistence type="predicted"/>
<accession>A0A1V5SD95</accession>
<dbReference type="EMBL" id="MWBO01000038">
    <property type="protein sequence ID" value="OQA52284.1"/>
    <property type="molecule type" value="Genomic_DNA"/>
</dbReference>
<sequence length="180" mass="20874">MLALLIILDFFWALAALFVDLPKLLEIPPYLWLIVAVCPVYPFLLALVFLRILKRRKVNHFLLSLASFPSAIFGVLALVYYPLKMSHAGFNWIDFGQIFWVFFYSLQGWYLLINKKISFVALFSAFCFLCAKLIIDYKYLMFGYLDLTMLNPGERMGILILSLVASALVLLFAIRVNRRR</sequence>
<feature type="transmembrane region" description="Helical" evidence="1">
    <location>
        <begin position="95"/>
        <end position="112"/>
    </location>
</feature>
<name>A0A1V5SD95_9BACT</name>
<keyword evidence="1" id="KW-1133">Transmembrane helix</keyword>
<feature type="transmembrane region" description="Helical" evidence="1">
    <location>
        <begin position="62"/>
        <end position="83"/>
    </location>
</feature>
<keyword evidence="1" id="KW-0812">Transmembrane</keyword>
<keyword evidence="1" id="KW-0472">Membrane</keyword>
<gene>
    <name evidence="2" type="ORF">BWY43_00568</name>
</gene>
<protein>
    <submittedName>
        <fullName evidence="2">Uncharacterized protein</fullName>
    </submittedName>
</protein>
<evidence type="ECO:0000256" key="1">
    <source>
        <dbReference type="SAM" id="Phobius"/>
    </source>
</evidence>